<organism evidence="1 2">
    <name type="scientific">Racocetra persica</name>
    <dbReference type="NCBI Taxonomy" id="160502"/>
    <lineage>
        <taxon>Eukaryota</taxon>
        <taxon>Fungi</taxon>
        <taxon>Fungi incertae sedis</taxon>
        <taxon>Mucoromycota</taxon>
        <taxon>Glomeromycotina</taxon>
        <taxon>Glomeromycetes</taxon>
        <taxon>Diversisporales</taxon>
        <taxon>Gigasporaceae</taxon>
        <taxon>Racocetra</taxon>
    </lineage>
</organism>
<keyword evidence="2" id="KW-1185">Reference proteome</keyword>
<reference evidence="1" key="1">
    <citation type="submission" date="2021-06" db="EMBL/GenBank/DDBJ databases">
        <authorList>
            <person name="Kallberg Y."/>
            <person name="Tangrot J."/>
            <person name="Rosling A."/>
        </authorList>
    </citation>
    <scope>NUCLEOTIDE SEQUENCE</scope>
    <source>
        <strain evidence="1">MA461A</strain>
    </source>
</reference>
<evidence type="ECO:0000313" key="2">
    <source>
        <dbReference type="Proteomes" id="UP000789920"/>
    </source>
</evidence>
<dbReference type="EMBL" id="CAJVQC010091051">
    <property type="protein sequence ID" value="CAG8825765.1"/>
    <property type="molecule type" value="Genomic_DNA"/>
</dbReference>
<accession>A0ACA9S5C2</accession>
<comment type="caution">
    <text evidence="1">The sequence shown here is derived from an EMBL/GenBank/DDBJ whole genome shotgun (WGS) entry which is preliminary data.</text>
</comment>
<feature type="non-terminal residue" evidence="1">
    <location>
        <position position="229"/>
    </location>
</feature>
<evidence type="ECO:0000313" key="1">
    <source>
        <dbReference type="EMBL" id="CAG8825765.1"/>
    </source>
</evidence>
<dbReference type="Proteomes" id="UP000789920">
    <property type="component" value="Unassembled WGS sequence"/>
</dbReference>
<name>A0ACA9S5C2_9GLOM</name>
<proteinExistence type="predicted"/>
<gene>
    <name evidence="1" type="ORF">RPERSI_LOCUS26566</name>
</gene>
<sequence>AIERILYRNKSIYDPLADISIWKEREQEEQKLRNWLREPPETFIVLLGPTGTGKSKFIDQVIQDKKNKIVIKCDEIVNSRNENELILRLAKQVGYFPVFSLLISMSNLIDGLASAMIGNKTLGFSSSADSEIKKILDTLAIALHDIAPDSLIRKHQKKPNKYIEPQFVESYDPADIPIVVIDSFMIKDATEREEIWNHLAKLAALLVDNGVAHVVFVSSNVGIVKSLSK</sequence>
<protein>
    <submittedName>
        <fullName evidence="1">23821_t:CDS:1</fullName>
    </submittedName>
</protein>
<feature type="non-terminal residue" evidence="1">
    <location>
        <position position="1"/>
    </location>
</feature>